<name>A0A812TU23_9DINO</name>
<dbReference type="OrthoDB" id="411758at2759"/>
<dbReference type="SUPFAM" id="SSF48403">
    <property type="entry name" value="Ankyrin repeat"/>
    <property type="match status" value="1"/>
</dbReference>
<evidence type="ECO:0000256" key="1">
    <source>
        <dbReference type="SAM" id="MobiDB-lite"/>
    </source>
</evidence>
<dbReference type="AlphaFoldDB" id="A0A812TU23"/>
<feature type="region of interest" description="Disordered" evidence="1">
    <location>
        <begin position="1"/>
        <end position="23"/>
    </location>
</feature>
<evidence type="ECO:0000313" key="2">
    <source>
        <dbReference type="EMBL" id="CAE7537939.1"/>
    </source>
</evidence>
<evidence type="ECO:0000313" key="3">
    <source>
        <dbReference type="Proteomes" id="UP000601435"/>
    </source>
</evidence>
<proteinExistence type="predicted"/>
<reference evidence="2" key="1">
    <citation type="submission" date="2021-02" db="EMBL/GenBank/DDBJ databases">
        <authorList>
            <person name="Dougan E. K."/>
            <person name="Rhodes N."/>
            <person name="Thang M."/>
            <person name="Chan C."/>
        </authorList>
    </citation>
    <scope>NUCLEOTIDE SEQUENCE</scope>
</reference>
<accession>A0A812TU23</accession>
<dbReference type="Gene3D" id="1.25.40.20">
    <property type="entry name" value="Ankyrin repeat-containing domain"/>
    <property type="match status" value="1"/>
</dbReference>
<feature type="compositionally biased region" description="Gly residues" evidence="1">
    <location>
        <begin position="1"/>
        <end position="11"/>
    </location>
</feature>
<dbReference type="EMBL" id="CAJNJA010025145">
    <property type="protein sequence ID" value="CAE7537939.1"/>
    <property type="molecule type" value="Genomic_DNA"/>
</dbReference>
<dbReference type="InterPro" id="IPR036770">
    <property type="entry name" value="Ankyrin_rpt-contain_sf"/>
</dbReference>
<dbReference type="Proteomes" id="UP000601435">
    <property type="component" value="Unassembled WGS sequence"/>
</dbReference>
<protein>
    <submittedName>
        <fullName evidence="2">Ndor1 protein</fullName>
    </submittedName>
</protein>
<comment type="caution">
    <text evidence="2">The sequence shown here is derived from an EMBL/GenBank/DDBJ whole genome shotgun (WGS) entry which is preliminary data.</text>
</comment>
<keyword evidence="3" id="KW-1185">Reference proteome</keyword>
<organism evidence="2 3">
    <name type="scientific">Symbiodinium necroappetens</name>
    <dbReference type="NCBI Taxonomy" id="1628268"/>
    <lineage>
        <taxon>Eukaryota</taxon>
        <taxon>Sar</taxon>
        <taxon>Alveolata</taxon>
        <taxon>Dinophyceae</taxon>
        <taxon>Suessiales</taxon>
        <taxon>Symbiodiniaceae</taxon>
        <taxon>Symbiodinium</taxon>
    </lineage>
</organism>
<sequence length="193" mass="21651">MHGDFGTGIIGRAGPSKPRASLDDMALPDKPELFIADIEIVWDDGQDWQQRQEAKSVKSLTRRQNSRRHVEREKQQELLKEFLKEFHFSNVSEPNVTCSKCSCLSLLTPEVVYPIHEAARLGDASLMRLLLLANVDPEQRTSKGRSAADIARAEDKSGSHTEVLDMLLNGLKVLHLREAMTVMMQASCRPASR</sequence>
<gene>
    <name evidence="2" type="primary">ndor1</name>
    <name evidence="2" type="ORF">SNEC2469_LOCUS15485</name>
</gene>